<gene>
    <name evidence="3" type="ORF">DF3PB_3430002</name>
</gene>
<evidence type="ECO:0000313" key="3">
    <source>
        <dbReference type="EMBL" id="SUS06894.1"/>
    </source>
</evidence>
<dbReference type="Gene3D" id="3.40.50.2000">
    <property type="entry name" value="Glycogen Phosphorylase B"/>
    <property type="match status" value="2"/>
</dbReference>
<protein>
    <submittedName>
        <fullName evidence="3">Glycosyl transferase</fullName>
    </submittedName>
</protein>
<dbReference type="AlphaFoldDB" id="A0A380TGW1"/>
<dbReference type="InterPro" id="IPR001296">
    <property type="entry name" value="Glyco_trans_1"/>
</dbReference>
<dbReference type="Pfam" id="PF13439">
    <property type="entry name" value="Glyco_transf_4"/>
    <property type="match status" value="1"/>
</dbReference>
<dbReference type="PANTHER" id="PTHR12526">
    <property type="entry name" value="GLYCOSYLTRANSFERASE"/>
    <property type="match status" value="1"/>
</dbReference>
<dbReference type="Pfam" id="PF00534">
    <property type="entry name" value="Glycos_transf_1"/>
    <property type="match status" value="1"/>
</dbReference>
<dbReference type="EMBL" id="UIDG01000272">
    <property type="protein sequence ID" value="SUS06894.1"/>
    <property type="molecule type" value="Genomic_DNA"/>
</dbReference>
<feature type="domain" description="Glycosyl transferase family 1" evidence="1">
    <location>
        <begin position="233"/>
        <end position="395"/>
    </location>
</feature>
<sequence>MKVLILSHGHPTFSIGGAEVASYNLFKGLNRLDGCEAHYLARVGPPISRHRDTPFMSLRQNARETLFYANDYDYYRLSNRDLANLRRDFGRFLCDVRPDVVNLHHVLGFGVEAIRVIRETLPEAKIVFTLHEYLSICNNHGQMIRARGGQLCQRATPGECNVCFPGISPAQFMRRELFLRSFFDQVDMFVSPSRFLIERYVAWGLPREKMVMLENGLDIGEIAPPRPLAGANQRRSHFAYFGQLNQFKGIKVLLEAIVRIPANVWGNDAILNVYGGNLEVQPEAFQQEFKRLVAAAGRRVRFFGSYRSPDLPILMRDIDWVIIPSTWWENSPVVIQEAFLHGRPILSSDIGGMAEKVRNTVDGLHFRAGSAESLVDRITLALSSTELWERLRGRIRKPVSAEEAAQQHQALFRSLFPAQRGEPDAPLSALAAE</sequence>
<name>A0A380TGW1_9ZZZZ</name>
<feature type="domain" description="Glycosyltransferase subfamily 4-like N-terminal" evidence="2">
    <location>
        <begin position="15"/>
        <end position="219"/>
    </location>
</feature>
<proteinExistence type="predicted"/>
<dbReference type="GO" id="GO:0016757">
    <property type="term" value="F:glycosyltransferase activity"/>
    <property type="evidence" value="ECO:0007669"/>
    <property type="project" value="InterPro"/>
</dbReference>
<reference evidence="3" key="1">
    <citation type="submission" date="2018-07" db="EMBL/GenBank/DDBJ databases">
        <authorList>
            <person name="Quirk P.G."/>
            <person name="Krulwich T.A."/>
        </authorList>
    </citation>
    <scope>NUCLEOTIDE SEQUENCE</scope>
</reference>
<dbReference type="CDD" id="cd03823">
    <property type="entry name" value="GT4_ExpE7-like"/>
    <property type="match status" value="1"/>
</dbReference>
<evidence type="ECO:0000259" key="2">
    <source>
        <dbReference type="Pfam" id="PF13439"/>
    </source>
</evidence>
<dbReference type="SUPFAM" id="SSF53756">
    <property type="entry name" value="UDP-Glycosyltransferase/glycogen phosphorylase"/>
    <property type="match status" value="1"/>
</dbReference>
<organism evidence="3">
    <name type="scientific">metagenome</name>
    <dbReference type="NCBI Taxonomy" id="256318"/>
    <lineage>
        <taxon>unclassified sequences</taxon>
        <taxon>metagenomes</taxon>
    </lineage>
</organism>
<accession>A0A380TGW1</accession>
<keyword evidence="3" id="KW-0808">Transferase</keyword>
<dbReference type="PANTHER" id="PTHR12526:SF638">
    <property type="entry name" value="SPORE COAT PROTEIN SA"/>
    <property type="match status" value="1"/>
</dbReference>
<dbReference type="InterPro" id="IPR028098">
    <property type="entry name" value="Glyco_trans_4-like_N"/>
</dbReference>
<evidence type="ECO:0000259" key="1">
    <source>
        <dbReference type="Pfam" id="PF00534"/>
    </source>
</evidence>